<dbReference type="HOGENOM" id="CLU_1510723_0_0_1"/>
<gene>
    <name evidence="2" type="ORF">GALMADRAFT_148209</name>
</gene>
<feature type="compositionally biased region" description="Basic and acidic residues" evidence="1">
    <location>
        <begin position="1"/>
        <end position="11"/>
    </location>
</feature>
<dbReference type="EMBL" id="KL142428">
    <property type="protein sequence ID" value="KDR66045.1"/>
    <property type="molecule type" value="Genomic_DNA"/>
</dbReference>
<feature type="region of interest" description="Disordered" evidence="1">
    <location>
        <begin position="129"/>
        <end position="178"/>
    </location>
</feature>
<keyword evidence="3" id="KW-1185">Reference proteome</keyword>
<name>A0A067S5D8_GALM3</name>
<feature type="region of interest" description="Disordered" evidence="1">
    <location>
        <begin position="1"/>
        <end position="56"/>
    </location>
</feature>
<evidence type="ECO:0000313" key="2">
    <source>
        <dbReference type="EMBL" id="KDR66045.1"/>
    </source>
</evidence>
<evidence type="ECO:0000313" key="3">
    <source>
        <dbReference type="Proteomes" id="UP000027222"/>
    </source>
</evidence>
<evidence type="ECO:0000256" key="1">
    <source>
        <dbReference type="SAM" id="MobiDB-lite"/>
    </source>
</evidence>
<feature type="compositionally biased region" description="Low complexity" evidence="1">
    <location>
        <begin position="135"/>
        <end position="154"/>
    </location>
</feature>
<reference evidence="3" key="1">
    <citation type="journal article" date="2014" name="Proc. Natl. Acad. Sci. U.S.A.">
        <title>Extensive sampling of basidiomycete genomes demonstrates inadequacy of the white-rot/brown-rot paradigm for wood decay fungi.</title>
        <authorList>
            <person name="Riley R."/>
            <person name="Salamov A.A."/>
            <person name="Brown D.W."/>
            <person name="Nagy L.G."/>
            <person name="Floudas D."/>
            <person name="Held B.W."/>
            <person name="Levasseur A."/>
            <person name="Lombard V."/>
            <person name="Morin E."/>
            <person name="Otillar R."/>
            <person name="Lindquist E.A."/>
            <person name="Sun H."/>
            <person name="LaButti K.M."/>
            <person name="Schmutz J."/>
            <person name="Jabbour D."/>
            <person name="Luo H."/>
            <person name="Baker S.E."/>
            <person name="Pisabarro A.G."/>
            <person name="Walton J.D."/>
            <person name="Blanchette R.A."/>
            <person name="Henrissat B."/>
            <person name="Martin F."/>
            <person name="Cullen D."/>
            <person name="Hibbett D.S."/>
            <person name="Grigoriev I.V."/>
        </authorList>
    </citation>
    <scope>NUCLEOTIDE SEQUENCE [LARGE SCALE GENOMIC DNA]</scope>
    <source>
        <strain evidence="3">CBS 339.88</strain>
    </source>
</reference>
<protein>
    <submittedName>
        <fullName evidence="2">Uncharacterized protein</fullName>
    </submittedName>
</protein>
<sequence length="178" mass="19597">MRSSATRERASSSKPKPKARVTQSVKTFPQPPKRGVDANVDPESFSSKVEGHRTPPDIEMRAATLAPIPTPTSTSQASQFPPATLSQFVFVSPRAISSCPSFPLPPLSHVPRTSFPPFLSSFPLLRNQPTHHRLASPSPSPSTADPARDTTPTAILQAHTRPNQQHRQHEHHQYQEHI</sequence>
<organism evidence="2 3">
    <name type="scientific">Galerina marginata (strain CBS 339.88)</name>
    <dbReference type="NCBI Taxonomy" id="685588"/>
    <lineage>
        <taxon>Eukaryota</taxon>
        <taxon>Fungi</taxon>
        <taxon>Dikarya</taxon>
        <taxon>Basidiomycota</taxon>
        <taxon>Agaricomycotina</taxon>
        <taxon>Agaricomycetes</taxon>
        <taxon>Agaricomycetidae</taxon>
        <taxon>Agaricales</taxon>
        <taxon>Agaricineae</taxon>
        <taxon>Strophariaceae</taxon>
        <taxon>Galerina</taxon>
    </lineage>
</organism>
<dbReference type="AlphaFoldDB" id="A0A067S5D8"/>
<proteinExistence type="predicted"/>
<accession>A0A067S5D8</accession>
<dbReference type="Proteomes" id="UP000027222">
    <property type="component" value="Unassembled WGS sequence"/>
</dbReference>